<dbReference type="EMBL" id="CP004345">
    <property type="protein sequence ID" value="AGG31289.1"/>
    <property type="molecule type" value="Genomic_DNA"/>
</dbReference>
<reference evidence="1 2" key="1">
    <citation type="journal article" date="2012" name="BMC Genomics">
        <title>Whole-genome sequencing and identification of Morganella morganii KT pathogenicity-related genes.</title>
        <authorList>
            <person name="Chen Y.T."/>
            <person name="Peng H.L."/>
            <person name="Shia W.C."/>
            <person name="Hsu F.R."/>
            <person name="Ken C.F."/>
            <person name="Tsao Y.M."/>
            <person name="Chen C.H."/>
            <person name="Liu C.E."/>
            <person name="Hsieh M.F."/>
            <person name="Chen H.C."/>
            <person name="Tang C.Y."/>
            <person name="Ku T.H."/>
        </authorList>
    </citation>
    <scope>NUCLEOTIDE SEQUENCE [LARGE SCALE GENOMIC DNA]</scope>
    <source>
        <strain evidence="1 2">KT</strain>
    </source>
</reference>
<sequence>MLTLLLTGTLLFSSVDSFESCDIVAPEYCPVIWGH</sequence>
<dbReference type="KEGG" id="mmk:MU9_2243"/>
<evidence type="ECO:0000313" key="1">
    <source>
        <dbReference type="EMBL" id="AGG31289.1"/>
    </source>
</evidence>
<dbReference type="Proteomes" id="UP000011834">
    <property type="component" value="Chromosome"/>
</dbReference>
<organism evidence="1 2">
    <name type="scientific">Morganella morganii subsp. morganii KT</name>
    <dbReference type="NCBI Taxonomy" id="1124991"/>
    <lineage>
        <taxon>Bacteria</taxon>
        <taxon>Pseudomonadati</taxon>
        <taxon>Pseudomonadota</taxon>
        <taxon>Gammaproteobacteria</taxon>
        <taxon>Enterobacterales</taxon>
        <taxon>Morganellaceae</taxon>
        <taxon>Morganella</taxon>
    </lineage>
</organism>
<dbReference type="HOGENOM" id="CLU_3365921_0_0_6"/>
<dbReference type="AlphaFoldDB" id="M1SA26"/>
<gene>
    <name evidence="1" type="ORF">MU9_2243</name>
</gene>
<protein>
    <submittedName>
        <fullName evidence="1">N-acetylglucosamine-6-phosphate deacetylase</fullName>
    </submittedName>
</protein>
<keyword evidence="2" id="KW-1185">Reference proteome</keyword>
<evidence type="ECO:0000313" key="2">
    <source>
        <dbReference type="Proteomes" id="UP000011834"/>
    </source>
</evidence>
<name>M1SA26_MORMO</name>
<proteinExistence type="predicted"/>
<accession>M1SA26</accession>